<name>A0AA95Z398_PROCL</name>
<dbReference type="CDD" id="cd00037">
    <property type="entry name" value="CLECT"/>
    <property type="match status" value="1"/>
</dbReference>
<dbReference type="InterPro" id="IPR016186">
    <property type="entry name" value="C-type_lectin-like/link_sf"/>
</dbReference>
<proteinExistence type="evidence at transcript level"/>
<dbReference type="InterPro" id="IPR016187">
    <property type="entry name" value="CTDL_fold"/>
</dbReference>
<dbReference type="Gene3D" id="3.10.100.10">
    <property type="entry name" value="Mannose-Binding Protein A, subunit A"/>
    <property type="match status" value="1"/>
</dbReference>
<keyword evidence="2" id="KW-0732">Signal</keyword>
<dbReference type="InterPro" id="IPR050111">
    <property type="entry name" value="C-type_lectin/snaclec_domain"/>
</dbReference>
<dbReference type="PROSITE" id="PS00615">
    <property type="entry name" value="C_TYPE_LECTIN_1"/>
    <property type="match status" value="1"/>
</dbReference>
<dbReference type="SMART" id="SM00034">
    <property type="entry name" value="CLECT"/>
    <property type="match status" value="1"/>
</dbReference>
<dbReference type="PANTHER" id="PTHR22803">
    <property type="entry name" value="MANNOSE, PHOSPHOLIPASE, LECTIN RECEPTOR RELATED"/>
    <property type="match status" value="1"/>
</dbReference>
<accession>A0AA95Z398</accession>
<evidence type="ECO:0000259" key="3">
    <source>
        <dbReference type="PROSITE" id="PS50041"/>
    </source>
</evidence>
<dbReference type="SUPFAM" id="SSF56436">
    <property type="entry name" value="C-type lectin-like"/>
    <property type="match status" value="1"/>
</dbReference>
<evidence type="ECO:0000313" key="4">
    <source>
        <dbReference type="EMBL" id="WNH24662.1"/>
    </source>
</evidence>
<dbReference type="PROSITE" id="PS50041">
    <property type="entry name" value="C_TYPE_LECTIN_2"/>
    <property type="match status" value="1"/>
</dbReference>
<dbReference type="Pfam" id="PF00059">
    <property type="entry name" value="Lectin_C"/>
    <property type="match status" value="1"/>
</dbReference>
<sequence length="195" mass="22059">MYSLLLLAVVVVAGQSVSQKNALEEVLSAVIDSQLTLSHQTSVLTELLTATRERNFCPQGPTCPYPYTLVLDECFYLSPHLVTWEAARRHCQGMMGDLATPKYLYAIKSFLLNKSKVEGDIHLYVFVGFKDNGRNGTWKWLDGRTVDAADWYPGEPNNLDGDEYCGHFRSHFDPMLNDHSCSVFSRFLCQYHPAN</sequence>
<dbReference type="InterPro" id="IPR018378">
    <property type="entry name" value="C-type_lectin_CS"/>
</dbReference>
<feature type="signal peptide" evidence="2">
    <location>
        <begin position="1"/>
        <end position="18"/>
    </location>
</feature>
<dbReference type="AlphaFoldDB" id="A0AA95Z398"/>
<feature type="domain" description="C-type lectin" evidence="3">
    <location>
        <begin position="70"/>
        <end position="190"/>
    </location>
</feature>
<evidence type="ECO:0000256" key="2">
    <source>
        <dbReference type="SAM" id="SignalP"/>
    </source>
</evidence>
<dbReference type="InterPro" id="IPR001304">
    <property type="entry name" value="C-type_lectin-like"/>
</dbReference>
<dbReference type="EMBL" id="OR344362">
    <property type="protein sequence ID" value="WNH24662.1"/>
    <property type="molecule type" value="mRNA"/>
</dbReference>
<keyword evidence="1" id="KW-1015">Disulfide bond</keyword>
<reference evidence="4" key="1">
    <citation type="submission" date="2023-07" db="EMBL/GenBank/DDBJ databases">
        <title>Lectin diversity through gene duplication and their positive roles in WSSV replication through regulaiton of calreticulin expression and inhibiting ALFs expression.</title>
        <authorList>
            <person name="Dai X."/>
            <person name="Ren Q."/>
        </authorList>
    </citation>
    <scope>NUCLEOTIDE SEQUENCE</scope>
</reference>
<feature type="chain" id="PRO_5041663915" evidence="2">
    <location>
        <begin position="19"/>
        <end position="195"/>
    </location>
</feature>
<organism evidence="4">
    <name type="scientific">Procambarus clarkii</name>
    <name type="common">Red swamp crayfish</name>
    <dbReference type="NCBI Taxonomy" id="6728"/>
    <lineage>
        <taxon>Eukaryota</taxon>
        <taxon>Metazoa</taxon>
        <taxon>Ecdysozoa</taxon>
        <taxon>Arthropoda</taxon>
        <taxon>Crustacea</taxon>
        <taxon>Multicrustacea</taxon>
        <taxon>Malacostraca</taxon>
        <taxon>Eumalacostraca</taxon>
        <taxon>Eucarida</taxon>
        <taxon>Decapoda</taxon>
        <taxon>Pleocyemata</taxon>
        <taxon>Astacidea</taxon>
        <taxon>Astacoidea</taxon>
        <taxon>Cambaridae</taxon>
        <taxon>Procambarus</taxon>
    </lineage>
</organism>
<evidence type="ECO:0000256" key="1">
    <source>
        <dbReference type="ARBA" id="ARBA00023157"/>
    </source>
</evidence>
<protein>
    <submittedName>
        <fullName evidence="4">Lectin 1</fullName>
    </submittedName>
</protein>